<protein>
    <submittedName>
        <fullName evidence="1">Uncharacterized protein</fullName>
    </submittedName>
</protein>
<keyword evidence="2" id="KW-1185">Reference proteome</keyword>
<dbReference type="HOGENOM" id="CLU_3225575_0_0_1"/>
<accession>K3YFA9</accession>
<reference evidence="1" key="2">
    <citation type="submission" date="2018-08" db="UniProtKB">
        <authorList>
            <consortium name="EnsemblPlants"/>
        </authorList>
    </citation>
    <scope>IDENTIFICATION</scope>
    <source>
        <strain evidence="1">Yugu1</strain>
    </source>
</reference>
<dbReference type="Gramene" id="KQK97166">
    <property type="protein sequence ID" value="KQK97166"/>
    <property type="gene ID" value="SETIT_012927mg"/>
</dbReference>
<dbReference type="AlphaFoldDB" id="K3YFA9"/>
<dbReference type="InParanoid" id="K3YFA9"/>
<proteinExistence type="predicted"/>
<evidence type="ECO:0000313" key="2">
    <source>
        <dbReference type="Proteomes" id="UP000004995"/>
    </source>
</evidence>
<dbReference type="Proteomes" id="UP000004995">
    <property type="component" value="Unassembled WGS sequence"/>
</dbReference>
<dbReference type="EMBL" id="AGNK02004331">
    <property type="status" value="NOT_ANNOTATED_CDS"/>
    <property type="molecule type" value="Genomic_DNA"/>
</dbReference>
<evidence type="ECO:0000313" key="1">
    <source>
        <dbReference type="EnsemblPlants" id="KQK97166"/>
    </source>
</evidence>
<organism evidence="1 2">
    <name type="scientific">Setaria italica</name>
    <name type="common">Foxtail millet</name>
    <name type="synonym">Panicum italicum</name>
    <dbReference type="NCBI Taxonomy" id="4555"/>
    <lineage>
        <taxon>Eukaryota</taxon>
        <taxon>Viridiplantae</taxon>
        <taxon>Streptophyta</taxon>
        <taxon>Embryophyta</taxon>
        <taxon>Tracheophyta</taxon>
        <taxon>Spermatophyta</taxon>
        <taxon>Magnoliopsida</taxon>
        <taxon>Liliopsida</taxon>
        <taxon>Poales</taxon>
        <taxon>Poaceae</taxon>
        <taxon>PACMAD clade</taxon>
        <taxon>Panicoideae</taxon>
        <taxon>Panicodae</taxon>
        <taxon>Paniceae</taxon>
        <taxon>Cenchrinae</taxon>
        <taxon>Setaria</taxon>
    </lineage>
</organism>
<dbReference type="EnsemblPlants" id="KQK97166">
    <property type="protein sequence ID" value="KQK97166"/>
    <property type="gene ID" value="SETIT_012927mg"/>
</dbReference>
<sequence length="44" mass="4980">MPFPFFKSLQSFAGLALFVLHISLKSRFNVTLLTLSPKSTFFLS</sequence>
<reference evidence="2" key="1">
    <citation type="journal article" date="2012" name="Nat. Biotechnol.">
        <title>Reference genome sequence of the model plant Setaria.</title>
        <authorList>
            <person name="Bennetzen J.L."/>
            <person name="Schmutz J."/>
            <person name="Wang H."/>
            <person name="Percifield R."/>
            <person name="Hawkins J."/>
            <person name="Pontaroli A.C."/>
            <person name="Estep M."/>
            <person name="Feng L."/>
            <person name="Vaughn J.N."/>
            <person name="Grimwood J."/>
            <person name="Jenkins J."/>
            <person name="Barry K."/>
            <person name="Lindquist E."/>
            <person name="Hellsten U."/>
            <person name="Deshpande S."/>
            <person name="Wang X."/>
            <person name="Wu X."/>
            <person name="Mitros T."/>
            <person name="Triplett J."/>
            <person name="Yang X."/>
            <person name="Ye C.Y."/>
            <person name="Mauro-Herrera M."/>
            <person name="Wang L."/>
            <person name="Li P."/>
            <person name="Sharma M."/>
            <person name="Sharma R."/>
            <person name="Ronald P.C."/>
            <person name="Panaud O."/>
            <person name="Kellogg E.A."/>
            <person name="Brutnell T.P."/>
            <person name="Doust A.N."/>
            <person name="Tuskan G.A."/>
            <person name="Rokhsar D."/>
            <person name="Devos K.M."/>
        </authorList>
    </citation>
    <scope>NUCLEOTIDE SEQUENCE [LARGE SCALE GENOMIC DNA]</scope>
    <source>
        <strain evidence="2">cv. Yugu1</strain>
    </source>
</reference>
<name>K3YFA9_SETIT</name>